<dbReference type="InterPro" id="IPR001763">
    <property type="entry name" value="Rhodanese-like_dom"/>
</dbReference>
<dbReference type="EMBL" id="HE774682">
    <property type="protein sequence ID" value="CCG53207.1"/>
    <property type="molecule type" value="Genomic_DNA"/>
</dbReference>
<evidence type="ECO:0000313" key="2">
    <source>
        <dbReference type="EMBL" id="CCG53207.1"/>
    </source>
</evidence>
<accession>H8XPD3</accession>
<proteinExistence type="predicted"/>
<dbReference type="PATRIC" id="fig|1094466.5.peg.1224"/>
<dbReference type="SMART" id="SM00450">
    <property type="entry name" value="RHOD"/>
    <property type="match status" value="1"/>
</dbReference>
<dbReference type="InterPro" id="IPR036873">
    <property type="entry name" value="Rhodanese-like_dom_sf"/>
</dbReference>
<keyword evidence="2" id="KW-0808">Transferase</keyword>
<dbReference type="CDD" id="cd00158">
    <property type="entry name" value="RHOD"/>
    <property type="match status" value="1"/>
</dbReference>
<reference evidence="2 3" key="1">
    <citation type="journal article" date="2012" name="J. Bacteriol.">
        <title>Complete Genome Sequence of Flavobacterium indicum GPSTA100-9T, Isolated from Warm Spring Water.</title>
        <authorList>
            <person name="Barbier P."/>
            <person name="Houel A."/>
            <person name="Loux V."/>
            <person name="Poulain J."/>
            <person name="Bernardet J.F."/>
            <person name="Touchon M."/>
            <person name="Duchaud E."/>
        </authorList>
    </citation>
    <scope>NUCLEOTIDE SEQUENCE [LARGE SCALE GENOMIC DNA]</scope>
    <source>
        <strain evidence="3">DSM 17447 / CIP 109464 / GPTSA100-9</strain>
    </source>
</reference>
<dbReference type="Gene3D" id="3.40.250.10">
    <property type="entry name" value="Rhodanese-like domain"/>
    <property type="match status" value="1"/>
</dbReference>
<dbReference type="Pfam" id="PF00581">
    <property type="entry name" value="Rhodanese"/>
    <property type="match status" value="1"/>
</dbReference>
<dbReference type="eggNOG" id="COG0607">
    <property type="taxonomic scope" value="Bacteria"/>
</dbReference>
<dbReference type="Proteomes" id="UP000007599">
    <property type="component" value="Chromosome I"/>
</dbReference>
<sequence length="101" mass="11593">MDLSQKDWWEGFLKDQDAIILDVRTEEEVASGKIPNSINIDIYKGQGFVYQVEELDKNKTYYVYCRSGARSAQACSIMNQLGFEKTYNLIGGIMQWEGPIE</sequence>
<keyword evidence="3" id="KW-1185">Reference proteome</keyword>
<dbReference type="RefSeq" id="WP_014388333.1">
    <property type="nucleotide sequence ID" value="NC_017025.1"/>
</dbReference>
<dbReference type="KEGG" id="fin:KQS_06235"/>
<dbReference type="AlphaFoldDB" id="H8XPD3"/>
<dbReference type="PANTHER" id="PTHR43031">
    <property type="entry name" value="FAD-DEPENDENT OXIDOREDUCTASE"/>
    <property type="match status" value="1"/>
</dbReference>
<organism evidence="2 3">
    <name type="scientific">Flavobacterium indicum (strain DSM 17447 / CIP 109464 / GPTSA100-9)</name>
    <dbReference type="NCBI Taxonomy" id="1094466"/>
    <lineage>
        <taxon>Bacteria</taxon>
        <taxon>Pseudomonadati</taxon>
        <taxon>Bacteroidota</taxon>
        <taxon>Flavobacteriia</taxon>
        <taxon>Flavobacteriales</taxon>
        <taxon>Flavobacteriaceae</taxon>
        <taxon>Flavobacterium</taxon>
    </lineage>
</organism>
<dbReference type="InterPro" id="IPR050229">
    <property type="entry name" value="GlpE_sulfurtransferase"/>
</dbReference>
<dbReference type="PANTHER" id="PTHR43031:SF1">
    <property type="entry name" value="PYRIDINE NUCLEOTIDE-DISULPHIDE OXIDOREDUCTASE"/>
    <property type="match status" value="1"/>
</dbReference>
<dbReference type="OrthoDB" id="9808735at2"/>
<evidence type="ECO:0000259" key="1">
    <source>
        <dbReference type="PROSITE" id="PS50206"/>
    </source>
</evidence>
<dbReference type="GO" id="GO:0016740">
    <property type="term" value="F:transferase activity"/>
    <property type="evidence" value="ECO:0007669"/>
    <property type="project" value="UniProtKB-KW"/>
</dbReference>
<dbReference type="PROSITE" id="PS50206">
    <property type="entry name" value="RHODANESE_3"/>
    <property type="match status" value="1"/>
</dbReference>
<dbReference type="SUPFAM" id="SSF52821">
    <property type="entry name" value="Rhodanese/Cell cycle control phosphatase"/>
    <property type="match status" value="1"/>
</dbReference>
<dbReference type="HOGENOM" id="CLU_089574_13_3_10"/>
<dbReference type="STRING" id="1094466.KQS_06235"/>
<protein>
    <submittedName>
        <fullName evidence="2">Rhodanese-related sulfurtransferase</fullName>
    </submittedName>
</protein>
<name>H8XPD3_FLAIG</name>
<reference evidence="3" key="2">
    <citation type="submission" date="2012-03" db="EMBL/GenBank/DDBJ databases">
        <title>Complete genome sequence of Flavobacterium indicum GPTSA100-9T, isolated from warm spring water.</title>
        <authorList>
            <person name="Barbier P."/>
            <person name="Houel A."/>
            <person name="Loux V."/>
            <person name="Poulain J."/>
            <person name="Bernardet J.-F."/>
            <person name="Touchon M."/>
            <person name="Duchaud E."/>
        </authorList>
    </citation>
    <scope>NUCLEOTIDE SEQUENCE [LARGE SCALE GENOMIC DNA]</scope>
    <source>
        <strain evidence="3">DSM 17447 / CIP 109464 / GPTSA100-9</strain>
    </source>
</reference>
<evidence type="ECO:0000313" key="3">
    <source>
        <dbReference type="Proteomes" id="UP000007599"/>
    </source>
</evidence>
<feature type="domain" description="Rhodanese" evidence="1">
    <location>
        <begin position="14"/>
        <end position="98"/>
    </location>
</feature>
<gene>
    <name evidence="2" type="ordered locus">KQS_06235</name>
</gene>